<feature type="coiled-coil region" evidence="1">
    <location>
        <begin position="329"/>
        <end position="363"/>
    </location>
</feature>
<comment type="caution">
    <text evidence="3">The sequence shown here is derived from an EMBL/GenBank/DDBJ whole genome shotgun (WGS) entry which is preliminary data.</text>
</comment>
<dbReference type="Proteomes" id="UP000692954">
    <property type="component" value="Unassembled WGS sequence"/>
</dbReference>
<sequence>MEYKRLLDICEQLLKYSGNLVLQQQLIALPLDMLEKYYLLKEKTLSNVIVNPQANQNVLVVKIIQLFAQCFNQMLTQRDINITNTETTINHLLDTYNANDLRSEFSTTFQLLLQINSDRKELDATVTFLQNEIRKIKLELNMSNSRLDQQKRLTNSEDKERNLKLQRQIDELKDELQTKIEEHEEIVHQLQFKYDEQIKTLMKRNKETGQSESKYQQLEKEQKQYEEFFDKFAEMSLPYLEKYERDFEKQQAKSKKYAEQNISENEILLDFLFYLLQKYVPLYEEQREVKKSSAKKSNQASPKAQKESSKGESSASRDLHFEQYKIQNNNQIDDTVNKLKQELEQSRKTLEKYELSRNKLQNQIS</sequence>
<dbReference type="EMBL" id="CAJJDN010000022">
    <property type="protein sequence ID" value="CAD8066698.1"/>
    <property type="molecule type" value="Genomic_DNA"/>
</dbReference>
<evidence type="ECO:0000256" key="2">
    <source>
        <dbReference type="SAM" id="MobiDB-lite"/>
    </source>
</evidence>
<evidence type="ECO:0000313" key="3">
    <source>
        <dbReference type="EMBL" id="CAD8066698.1"/>
    </source>
</evidence>
<accession>A0A8S1LF09</accession>
<keyword evidence="1" id="KW-0175">Coiled coil</keyword>
<name>A0A8S1LF09_9CILI</name>
<evidence type="ECO:0000256" key="1">
    <source>
        <dbReference type="SAM" id="Coils"/>
    </source>
</evidence>
<feature type="compositionally biased region" description="Basic and acidic residues" evidence="2">
    <location>
        <begin position="304"/>
        <end position="323"/>
    </location>
</feature>
<organism evidence="3 4">
    <name type="scientific">Paramecium sonneborni</name>
    <dbReference type="NCBI Taxonomy" id="65129"/>
    <lineage>
        <taxon>Eukaryota</taxon>
        <taxon>Sar</taxon>
        <taxon>Alveolata</taxon>
        <taxon>Ciliophora</taxon>
        <taxon>Intramacronucleata</taxon>
        <taxon>Oligohymenophorea</taxon>
        <taxon>Peniculida</taxon>
        <taxon>Parameciidae</taxon>
        <taxon>Paramecium</taxon>
    </lineage>
</organism>
<proteinExistence type="predicted"/>
<gene>
    <name evidence="3" type="ORF">PSON_ATCC_30995.1.T0220036</name>
</gene>
<keyword evidence="4" id="KW-1185">Reference proteome</keyword>
<protein>
    <submittedName>
        <fullName evidence="3">Uncharacterized protein</fullName>
    </submittedName>
</protein>
<evidence type="ECO:0000313" key="4">
    <source>
        <dbReference type="Proteomes" id="UP000692954"/>
    </source>
</evidence>
<feature type="coiled-coil region" evidence="1">
    <location>
        <begin position="119"/>
        <end position="193"/>
    </location>
</feature>
<dbReference type="AlphaFoldDB" id="A0A8S1LF09"/>
<feature type="region of interest" description="Disordered" evidence="2">
    <location>
        <begin position="291"/>
        <end position="328"/>
    </location>
</feature>
<dbReference type="OrthoDB" id="302485at2759"/>
<reference evidence="3" key="1">
    <citation type="submission" date="2021-01" db="EMBL/GenBank/DDBJ databases">
        <authorList>
            <consortium name="Genoscope - CEA"/>
            <person name="William W."/>
        </authorList>
    </citation>
    <scope>NUCLEOTIDE SEQUENCE</scope>
</reference>